<evidence type="ECO:0000313" key="2">
    <source>
        <dbReference type="EMBL" id="MBK4723001.1"/>
    </source>
</evidence>
<name>A0ABS1I7F5_9PROT</name>
<dbReference type="EMBL" id="JAEPIV010000037">
    <property type="protein sequence ID" value="MBK4723001.1"/>
    <property type="molecule type" value="Genomic_DNA"/>
</dbReference>
<protein>
    <submittedName>
        <fullName evidence="2">Transposase</fullName>
    </submittedName>
</protein>
<evidence type="ECO:0000313" key="3">
    <source>
        <dbReference type="Proteomes" id="UP000654452"/>
    </source>
</evidence>
<proteinExistence type="predicted"/>
<dbReference type="InterPro" id="IPR025668">
    <property type="entry name" value="Tnp_DDE_dom"/>
</dbReference>
<organism evidence="2 3">
    <name type="scientific">Azospirillum aestuarii</name>
    <dbReference type="NCBI Taxonomy" id="2802052"/>
    <lineage>
        <taxon>Bacteria</taxon>
        <taxon>Pseudomonadati</taxon>
        <taxon>Pseudomonadota</taxon>
        <taxon>Alphaproteobacteria</taxon>
        <taxon>Rhodospirillales</taxon>
        <taxon>Azospirillaceae</taxon>
        <taxon>Azospirillum</taxon>
    </lineage>
</organism>
<evidence type="ECO:0000259" key="1">
    <source>
        <dbReference type="Pfam" id="PF13737"/>
    </source>
</evidence>
<comment type="caution">
    <text evidence="2">The sequence shown here is derived from an EMBL/GenBank/DDBJ whole genome shotgun (WGS) entry which is preliminary data.</text>
</comment>
<feature type="domain" description="Transposase DDE" evidence="1">
    <location>
        <begin position="2"/>
        <end position="76"/>
    </location>
</feature>
<keyword evidence="3" id="KW-1185">Reference proteome</keyword>
<reference evidence="2 3" key="1">
    <citation type="submission" date="2021-01" db="EMBL/GenBank/DDBJ databases">
        <title>Azospirillum sp. YIM DDC1 draft genome.</title>
        <authorList>
            <person name="Wang Y.-X."/>
        </authorList>
    </citation>
    <scope>NUCLEOTIDE SEQUENCE [LARGE SCALE GENOMIC DNA]</scope>
    <source>
        <strain evidence="2 3">YIM DDC1</strain>
    </source>
</reference>
<dbReference type="Pfam" id="PF13737">
    <property type="entry name" value="DDE_Tnp_1_5"/>
    <property type="match status" value="1"/>
</dbReference>
<dbReference type="Proteomes" id="UP000654452">
    <property type="component" value="Unassembled WGS sequence"/>
</dbReference>
<sequence>MAITAALVLRAVFRLPLHQIKSLVGSLVQRLGVERAVPDHSTLSRSVRSLRLPPEPVSSGAAVELLVDSTGVKLCGPGERLVEM</sequence>
<accession>A0ABS1I7F5</accession>
<gene>
    <name evidence="2" type="ORF">JJL56_29530</name>
</gene>